<organism evidence="3 4">
    <name type="scientific">Fragariocoptes setiger</name>
    <dbReference type="NCBI Taxonomy" id="1670756"/>
    <lineage>
        <taxon>Eukaryota</taxon>
        <taxon>Metazoa</taxon>
        <taxon>Ecdysozoa</taxon>
        <taxon>Arthropoda</taxon>
        <taxon>Chelicerata</taxon>
        <taxon>Arachnida</taxon>
        <taxon>Acari</taxon>
        <taxon>Acariformes</taxon>
        <taxon>Trombidiformes</taxon>
        <taxon>Prostigmata</taxon>
        <taxon>Eupodina</taxon>
        <taxon>Eriophyoidea</taxon>
        <taxon>Phytoptidae</taxon>
        <taxon>Fragariocoptes</taxon>
    </lineage>
</organism>
<dbReference type="Proteomes" id="UP000825002">
    <property type="component" value="Unassembled WGS sequence"/>
</dbReference>
<dbReference type="InterPro" id="IPR029001">
    <property type="entry name" value="ITPase-like_fam"/>
</dbReference>
<evidence type="ECO:0000256" key="1">
    <source>
        <dbReference type="ARBA" id="ARBA00008023"/>
    </source>
</evidence>
<dbReference type="PANTHER" id="PTHR11067">
    <property type="entry name" value="INOSINE TRIPHOSPHATE PYROPHOSPHATASE/HAM1 PROTEIN"/>
    <property type="match status" value="1"/>
</dbReference>
<proteinExistence type="inferred from homology"/>
<keyword evidence="2" id="KW-0378">Hydrolase</keyword>
<dbReference type="Pfam" id="PF01725">
    <property type="entry name" value="Ham1p_like"/>
    <property type="match status" value="1"/>
</dbReference>
<keyword evidence="4" id="KW-1185">Reference proteome</keyword>
<protein>
    <submittedName>
        <fullName evidence="3">Inosine triphosphate pyrophosphatase</fullName>
    </submittedName>
</protein>
<accession>A0ABQ7S4U1</accession>
<dbReference type="PANTHER" id="PTHR11067:SF9">
    <property type="entry name" value="INOSINE TRIPHOSPHATE PYROPHOSPHATASE"/>
    <property type="match status" value="1"/>
</dbReference>
<reference evidence="3 4" key="1">
    <citation type="submission" date="2020-10" db="EMBL/GenBank/DDBJ databases">
        <authorList>
            <person name="Klimov P.B."/>
            <person name="Dyachkov S.M."/>
            <person name="Chetverikov P.E."/>
        </authorList>
    </citation>
    <scope>NUCLEOTIDE SEQUENCE [LARGE SCALE GENOMIC DNA]</scope>
    <source>
        <strain evidence="3">BMOC 18-1129-001#AD2665</strain>
        <tissue evidence="3">Entire mites</tissue>
    </source>
</reference>
<evidence type="ECO:0000256" key="2">
    <source>
        <dbReference type="ARBA" id="ARBA00022801"/>
    </source>
</evidence>
<dbReference type="CDD" id="cd00515">
    <property type="entry name" value="HAM1"/>
    <property type="match status" value="1"/>
</dbReference>
<comment type="similarity">
    <text evidence="1">Belongs to the HAM1 NTPase family.</text>
</comment>
<comment type="caution">
    <text evidence="3">The sequence shown here is derived from an EMBL/GenBank/DDBJ whole genome shotgun (WGS) entry which is preliminary data.</text>
</comment>
<evidence type="ECO:0000313" key="3">
    <source>
        <dbReference type="EMBL" id="KAG9508406.1"/>
    </source>
</evidence>
<name>A0ABQ7S4U1_9ACAR</name>
<sequence>MSGIVVRTLSDHKNIDHAYNIGDTLSQEDKMSAEKVLFMTGNLSKYTELTACCGDQLNLFEMKPFDIPEIQHIDPLTIVTEKCRFAYERLLANNNRGCIMVEDVSLSFNAFGGLPGPYIKWFVELMKLDDIHRMLGNFKDKSATAQCVYALMDRPDRIVFCRGHVSGNIVAPRGDNGFGWDALFEDNELGLTYAEMDSATKKTRSHRAKAVDALKAYMNQNALNRQQPKATYELAC</sequence>
<dbReference type="EMBL" id="JAIFTH010002335">
    <property type="protein sequence ID" value="KAG9508406.1"/>
    <property type="molecule type" value="Genomic_DNA"/>
</dbReference>
<gene>
    <name evidence="3" type="primary">Itpa</name>
    <name evidence="3" type="ORF">GZH46_03102</name>
</gene>
<dbReference type="SUPFAM" id="SSF52972">
    <property type="entry name" value="ITPase-like"/>
    <property type="match status" value="1"/>
</dbReference>
<dbReference type="InterPro" id="IPR002637">
    <property type="entry name" value="RdgB/HAM1"/>
</dbReference>
<evidence type="ECO:0000313" key="4">
    <source>
        <dbReference type="Proteomes" id="UP000825002"/>
    </source>
</evidence>
<dbReference type="Gene3D" id="3.90.950.10">
    <property type="match status" value="1"/>
</dbReference>